<reference evidence="5 6" key="1">
    <citation type="submission" date="2023-11" db="EMBL/GenBank/DDBJ databases">
        <title>Arctic aerobic anoxygenic photoheterotroph Sediminicoccus rosea KRV36 adapts its photosynthesis to long days of polar summer.</title>
        <authorList>
            <person name="Tomasch J."/>
            <person name="Kopejtka K."/>
            <person name="Bily T."/>
            <person name="Gardiner A.T."/>
            <person name="Gardian Z."/>
            <person name="Shivaramu S."/>
            <person name="Koblizek M."/>
            <person name="Engelhardt F."/>
            <person name="Kaftan D."/>
        </authorList>
    </citation>
    <scope>NUCLEOTIDE SEQUENCE [LARGE SCALE GENOMIC DNA]</scope>
    <source>
        <strain evidence="5 6">R-30</strain>
    </source>
</reference>
<dbReference type="CDD" id="cd06529">
    <property type="entry name" value="S24_LexA-like"/>
    <property type="match status" value="1"/>
</dbReference>
<organism evidence="5 6">
    <name type="scientific">Sediminicoccus rosea</name>
    <dbReference type="NCBI Taxonomy" id="1225128"/>
    <lineage>
        <taxon>Bacteria</taxon>
        <taxon>Pseudomonadati</taxon>
        <taxon>Pseudomonadota</taxon>
        <taxon>Alphaproteobacteria</taxon>
        <taxon>Acetobacterales</taxon>
        <taxon>Roseomonadaceae</taxon>
        <taxon>Sediminicoccus</taxon>
    </lineage>
</organism>
<keyword evidence="1" id="KW-0805">Transcription regulation</keyword>
<dbReference type="EMBL" id="CP137852">
    <property type="protein sequence ID" value="WPB84566.1"/>
    <property type="molecule type" value="Genomic_DNA"/>
</dbReference>
<gene>
    <name evidence="5" type="ORF">R9Z33_21020</name>
</gene>
<name>A0ABZ0PGG3_9PROT</name>
<sequence>MRHDDIWRAIDSLAAENGLSASGLARKAGLDPTAFNPSKRIGPDGRARWPSTESVAKVLHATGAGVEAFAALVSGQAALPSLSRGPRPTRRIPLIGLAQAGGEGFFDDAGFPVGGSWDEISLPEISDPNAYALEISGDSMEPVFRDGDVVIVSPASPVRRGDRVVVRTRLGEVMAKELKRQSAKRIELASLNPAHPDYSFDLPDIAWLHRILWASQ</sequence>
<keyword evidence="3" id="KW-0804">Transcription</keyword>
<evidence type="ECO:0000256" key="1">
    <source>
        <dbReference type="ARBA" id="ARBA00023015"/>
    </source>
</evidence>
<evidence type="ECO:0000313" key="5">
    <source>
        <dbReference type="EMBL" id="WPB84566.1"/>
    </source>
</evidence>
<dbReference type="PANTHER" id="PTHR40661">
    <property type="match status" value="1"/>
</dbReference>
<dbReference type="SUPFAM" id="SSF51306">
    <property type="entry name" value="LexA/Signal peptidase"/>
    <property type="match status" value="1"/>
</dbReference>
<dbReference type="InterPro" id="IPR015927">
    <property type="entry name" value="Peptidase_S24_S26A/B/C"/>
</dbReference>
<dbReference type="PANTHER" id="PTHR40661:SF3">
    <property type="entry name" value="FELS-1 PROPHAGE TRANSCRIPTIONAL REGULATOR"/>
    <property type="match status" value="1"/>
</dbReference>
<feature type="domain" description="Peptidase S24/S26A/S26B/S26C" evidence="4">
    <location>
        <begin position="93"/>
        <end position="205"/>
    </location>
</feature>
<dbReference type="InterPro" id="IPR036286">
    <property type="entry name" value="LexA/Signal_pep-like_sf"/>
</dbReference>
<proteinExistence type="predicted"/>
<evidence type="ECO:0000256" key="2">
    <source>
        <dbReference type="ARBA" id="ARBA00023125"/>
    </source>
</evidence>
<dbReference type="InterPro" id="IPR039418">
    <property type="entry name" value="LexA-like"/>
</dbReference>
<dbReference type="RefSeq" id="WP_318648530.1">
    <property type="nucleotide sequence ID" value="NZ_CP137852.1"/>
</dbReference>
<keyword evidence="6" id="KW-1185">Reference proteome</keyword>
<dbReference type="Proteomes" id="UP001305521">
    <property type="component" value="Chromosome"/>
</dbReference>
<accession>A0ABZ0PGG3</accession>
<dbReference type="Pfam" id="PF00717">
    <property type="entry name" value="Peptidase_S24"/>
    <property type="match status" value="1"/>
</dbReference>
<protein>
    <submittedName>
        <fullName evidence="5">Helix-turn-helix transcriptional regulator</fullName>
    </submittedName>
</protein>
<dbReference type="Gene3D" id="2.10.109.10">
    <property type="entry name" value="Umud Fragment, subunit A"/>
    <property type="match status" value="1"/>
</dbReference>
<keyword evidence="2" id="KW-0238">DNA-binding</keyword>
<evidence type="ECO:0000259" key="4">
    <source>
        <dbReference type="Pfam" id="PF00717"/>
    </source>
</evidence>
<evidence type="ECO:0000313" key="6">
    <source>
        <dbReference type="Proteomes" id="UP001305521"/>
    </source>
</evidence>
<evidence type="ECO:0000256" key="3">
    <source>
        <dbReference type="ARBA" id="ARBA00023163"/>
    </source>
</evidence>